<evidence type="ECO:0000313" key="2">
    <source>
        <dbReference type="EMBL" id="CAG8825656.1"/>
    </source>
</evidence>
<name>A0A9N9PKL2_9GLOM</name>
<dbReference type="Proteomes" id="UP000789759">
    <property type="component" value="Unassembled WGS sequence"/>
</dbReference>
<feature type="non-terminal residue" evidence="2">
    <location>
        <position position="165"/>
    </location>
</feature>
<protein>
    <submittedName>
        <fullName evidence="2">5599_t:CDS:1</fullName>
    </submittedName>
</protein>
<comment type="caution">
    <text evidence="2">The sequence shown here is derived from an EMBL/GenBank/DDBJ whole genome shotgun (WGS) entry which is preliminary data.</text>
</comment>
<proteinExistence type="predicted"/>
<evidence type="ECO:0000256" key="1">
    <source>
        <dbReference type="SAM" id="MobiDB-lite"/>
    </source>
</evidence>
<organism evidence="2 3">
    <name type="scientific">Cetraspora pellucida</name>
    <dbReference type="NCBI Taxonomy" id="1433469"/>
    <lineage>
        <taxon>Eukaryota</taxon>
        <taxon>Fungi</taxon>
        <taxon>Fungi incertae sedis</taxon>
        <taxon>Mucoromycota</taxon>
        <taxon>Glomeromycotina</taxon>
        <taxon>Glomeromycetes</taxon>
        <taxon>Diversisporales</taxon>
        <taxon>Gigasporaceae</taxon>
        <taxon>Cetraspora</taxon>
    </lineage>
</organism>
<sequence length="165" mass="19078">QKSELQGMPFGVKRVDEEKSIIFYYCDRDNQTNITSYQPNVIWVLTVTADPKIIKERIENSLKIGLKYNNDITHFGKTPKFPTHFGFFLIVNKVMPMMGYDINMDSMTNLKFTTGSAMQQLINTVKEMINNHSNLEKPSKPKDTIDTNQDQNQNLPLLPEARIFE</sequence>
<dbReference type="EMBL" id="CAJVQA010056163">
    <property type="protein sequence ID" value="CAG8825656.1"/>
    <property type="molecule type" value="Genomic_DNA"/>
</dbReference>
<feature type="region of interest" description="Disordered" evidence="1">
    <location>
        <begin position="133"/>
        <end position="165"/>
    </location>
</feature>
<gene>
    <name evidence="2" type="ORF">CPELLU_LOCUS20127</name>
</gene>
<dbReference type="AlphaFoldDB" id="A0A9N9PKL2"/>
<feature type="compositionally biased region" description="Basic and acidic residues" evidence="1">
    <location>
        <begin position="134"/>
        <end position="145"/>
    </location>
</feature>
<keyword evidence="3" id="KW-1185">Reference proteome</keyword>
<reference evidence="2" key="1">
    <citation type="submission" date="2021-06" db="EMBL/GenBank/DDBJ databases">
        <authorList>
            <person name="Kallberg Y."/>
            <person name="Tangrot J."/>
            <person name="Rosling A."/>
        </authorList>
    </citation>
    <scope>NUCLEOTIDE SEQUENCE</scope>
    <source>
        <strain evidence="2">FL966</strain>
    </source>
</reference>
<accession>A0A9N9PKL2</accession>
<feature type="compositionally biased region" description="Polar residues" evidence="1">
    <location>
        <begin position="146"/>
        <end position="155"/>
    </location>
</feature>
<evidence type="ECO:0000313" key="3">
    <source>
        <dbReference type="Proteomes" id="UP000789759"/>
    </source>
</evidence>